<keyword evidence="4" id="KW-1185">Reference proteome</keyword>
<dbReference type="Proteomes" id="UP001337723">
    <property type="component" value="Chromosome"/>
</dbReference>
<protein>
    <recommendedName>
        <fullName evidence="2">PepSY domain-containing protein</fullName>
    </recommendedName>
</protein>
<reference evidence="3 4" key="1">
    <citation type="submission" date="2023-01" db="EMBL/GenBank/DDBJ databases">
        <title>Complete genome sequence of Roseicyclus marinus strain Dej080120_10.</title>
        <authorList>
            <person name="Ueki S."/>
            <person name="Maruyama F."/>
        </authorList>
    </citation>
    <scope>NUCLEOTIDE SEQUENCE [LARGE SCALE GENOMIC DNA]</scope>
    <source>
        <strain evidence="3 4">Dej080120_10</strain>
    </source>
</reference>
<dbReference type="EMBL" id="AP027266">
    <property type="protein sequence ID" value="BDW85605.1"/>
    <property type="molecule type" value="Genomic_DNA"/>
</dbReference>
<evidence type="ECO:0000259" key="2">
    <source>
        <dbReference type="Pfam" id="PF13670"/>
    </source>
</evidence>
<organism evidence="3 4">
    <name type="scientific">Roseicyclus marinus</name>
    <dbReference type="NCBI Taxonomy" id="2161673"/>
    <lineage>
        <taxon>Bacteria</taxon>
        <taxon>Pseudomonadati</taxon>
        <taxon>Pseudomonadota</taxon>
        <taxon>Alphaproteobacteria</taxon>
        <taxon>Rhodobacterales</taxon>
        <taxon>Roseobacteraceae</taxon>
        <taxon>Roseicyclus</taxon>
    </lineage>
</organism>
<evidence type="ECO:0000313" key="3">
    <source>
        <dbReference type="EMBL" id="BDW85605.1"/>
    </source>
</evidence>
<dbReference type="KEGG" id="rmai:MACH21_17820"/>
<dbReference type="Pfam" id="PF13670">
    <property type="entry name" value="PepSY_2"/>
    <property type="match status" value="1"/>
</dbReference>
<evidence type="ECO:0000256" key="1">
    <source>
        <dbReference type="SAM" id="SignalP"/>
    </source>
</evidence>
<sequence>MTRILAATLAATLALSGTAMASPDAQVPQDTQAAIRTLLEAQGYEVRQIETEDGMFEAYALKDGERYEIYINADMQIVRTQRDD</sequence>
<gene>
    <name evidence="3" type="ORF">MACH21_17820</name>
</gene>
<dbReference type="InterPro" id="IPR025711">
    <property type="entry name" value="PepSY"/>
</dbReference>
<accession>A0AA48KKZ0</accession>
<feature type="chain" id="PRO_5046922749" description="PepSY domain-containing protein" evidence="1">
    <location>
        <begin position="22"/>
        <end position="84"/>
    </location>
</feature>
<dbReference type="AlphaFoldDB" id="A0AA48KKZ0"/>
<name>A0AA48KKZ0_9RHOB</name>
<proteinExistence type="predicted"/>
<evidence type="ECO:0000313" key="4">
    <source>
        <dbReference type="Proteomes" id="UP001337723"/>
    </source>
</evidence>
<keyword evidence="1" id="KW-0732">Signal</keyword>
<feature type="domain" description="PepSY" evidence="2">
    <location>
        <begin position="6"/>
        <end position="79"/>
    </location>
</feature>
<feature type="signal peptide" evidence="1">
    <location>
        <begin position="1"/>
        <end position="21"/>
    </location>
</feature>
<dbReference type="RefSeq" id="WP_338271416.1">
    <property type="nucleotide sequence ID" value="NZ_AP027266.1"/>
</dbReference>